<keyword evidence="3 7" id="KW-0347">Helicase</keyword>
<proteinExistence type="inferred from homology"/>
<dbReference type="NCBIfam" id="NF006886">
    <property type="entry name" value="PRK09376.1"/>
    <property type="match status" value="1"/>
</dbReference>
<dbReference type="GO" id="GO:0008186">
    <property type="term" value="F:ATP-dependent activity, acting on RNA"/>
    <property type="evidence" value="ECO:0007669"/>
    <property type="project" value="UniProtKB-UniRule"/>
</dbReference>
<dbReference type="GO" id="GO:0016787">
    <property type="term" value="F:hydrolase activity"/>
    <property type="evidence" value="ECO:0007669"/>
    <property type="project" value="UniProtKB-KW"/>
</dbReference>
<organism evidence="12 13">
    <name type="scientific">Nocardioides currus</name>
    <dbReference type="NCBI Taxonomy" id="2133958"/>
    <lineage>
        <taxon>Bacteria</taxon>
        <taxon>Bacillati</taxon>
        <taxon>Actinomycetota</taxon>
        <taxon>Actinomycetes</taxon>
        <taxon>Propionibacteriales</taxon>
        <taxon>Nocardioidaceae</taxon>
        <taxon>Nocardioides</taxon>
    </lineage>
</organism>
<dbReference type="GO" id="GO:0005524">
    <property type="term" value="F:ATP binding"/>
    <property type="evidence" value="ECO:0007669"/>
    <property type="project" value="UniProtKB-UniRule"/>
</dbReference>
<dbReference type="InterPro" id="IPR004665">
    <property type="entry name" value="Term_rho"/>
</dbReference>
<dbReference type="GO" id="GO:0006353">
    <property type="term" value="P:DNA-templated transcription termination"/>
    <property type="evidence" value="ECO:0007669"/>
    <property type="project" value="UniProtKB-UniRule"/>
</dbReference>
<dbReference type="EC" id="3.6.4.-" evidence="7 8"/>
<dbReference type="NCBIfam" id="TIGR00767">
    <property type="entry name" value="rho"/>
    <property type="match status" value="1"/>
</dbReference>
<dbReference type="PANTHER" id="PTHR46425">
    <property type="entry name" value="TRANSCRIPTION TERMINATION FACTOR RHO"/>
    <property type="match status" value="1"/>
</dbReference>
<comment type="subunit">
    <text evidence="7">Homohexamer. The homohexamer assembles into an open ring structure.</text>
</comment>
<name>A0A2R7YVF1_9ACTN</name>
<dbReference type="GO" id="GO:0003723">
    <property type="term" value="F:RNA binding"/>
    <property type="evidence" value="ECO:0007669"/>
    <property type="project" value="UniProtKB-UniRule"/>
</dbReference>
<keyword evidence="13" id="KW-1185">Reference proteome</keyword>
<evidence type="ECO:0000256" key="4">
    <source>
        <dbReference type="ARBA" id="ARBA00022884"/>
    </source>
</evidence>
<dbReference type="InterPro" id="IPR011129">
    <property type="entry name" value="CSD"/>
</dbReference>
<evidence type="ECO:0000256" key="8">
    <source>
        <dbReference type="NCBIfam" id="TIGR00767"/>
    </source>
</evidence>
<dbReference type="Gene3D" id="3.40.50.300">
    <property type="entry name" value="P-loop containing nucleotide triphosphate hydrolases"/>
    <property type="match status" value="1"/>
</dbReference>
<gene>
    <name evidence="7" type="primary">rho</name>
    <name evidence="12" type="ORF">C7S10_14295</name>
</gene>
<feature type="binding site" evidence="7">
    <location>
        <position position="392"/>
    </location>
    <ligand>
        <name>ATP</name>
        <dbReference type="ChEBI" id="CHEBI:30616"/>
    </ligand>
</feature>
<comment type="function">
    <text evidence="7">Facilitates transcription termination by a mechanism that involves Rho binding to the nascent RNA, activation of Rho's RNA-dependent ATPase activity, and release of the mRNA from the DNA template.</text>
</comment>
<dbReference type="InterPro" id="IPR012340">
    <property type="entry name" value="NA-bd_OB-fold"/>
</dbReference>
<dbReference type="Proteomes" id="UP000244867">
    <property type="component" value="Unassembled WGS sequence"/>
</dbReference>
<dbReference type="EMBL" id="PYXZ01000006">
    <property type="protein sequence ID" value="PUA80301.1"/>
    <property type="molecule type" value="Genomic_DNA"/>
</dbReference>
<dbReference type="Pfam" id="PF07498">
    <property type="entry name" value="Rho_N"/>
    <property type="match status" value="1"/>
</dbReference>
<evidence type="ECO:0000313" key="12">
    <source>
        <dbReference type="EMBL" id="PUA80301.1"/>
    </source>
</evidence>
<dbReference type="InterPro" id="IPR003593">
    <property type="entry name" value="AAA+_ATPase"/>
</dbReference>
<comment type="caution">
    <text evidence="12">The sequence shown here is derived from an EMBL/GenBank/DDBJ whole genome shotgun (WGS) entry which is preliminary data.</text>
</comment>
<evidence type="ECO:0000256" key="3">
    <source>
        <dbReference type="ARBA" id="ARBA00022806"/>
    </source>
</evidence>
<feature type="region of interest" description="Disordered" evidence="10">
    <location>
        <begin position="1"/>
        <end position="225"/>
    </location>
</feature>
<evidence type="ECO:0000256" key="9">
    <source>
        <dbReference type="PROSITE-ProRule" id="PRU01203"/>
    </source>
</evidence>
<sequence>MLLADLKSMASGLGVPGAGSMKKAQLVDAIKAVQSGGSKPADKPAEKRADKPAERADKPAEKPAEKPAGNTERAEPAADAPSTPTVQVTTRQRTRNRQPEKQGGQQAEKKQDAQKQAEKPSYKPSDRPAEKQAEQKQVEQKQADQKQADQKQDEKPAERQGGQRQQDRQPNQNQNQQGQQGPHQNEDTDEDGEGGSRRNRRRRGRDRDRQANRAPGGRNEPDTTVLEDDVLVPAAGILDVLDNYAFVRTSGYLPGTDDVYLSLSMVRRFGLRRGDAVVGQVRQPREGERKEKFNPMVRIDSVNGADPEAARERTEFESFTPVHPTERLRLETDGANLIGRVIDIAAPIGKGQRGLVVAPPKTGRTTLLQSVAQSISKNNPEVHLMVVLLDARPEEVTDFQRAVKGEVIASTFDRAASDHTMLAELAIERAKRLVELGHDVTVLLDSVTSLARAYNVSAPATGRTLAGGVDAGAVHPPKQLFGAARNVEGGGSLTVLATVVVETGSATDEVIYEELGGTANMELRLRRELAEGLTYPAVDFVASGTRHEALLSSDQEAGIVASLRRRMSADPIESVAPVLEQIRGAQNNIAFLTHLQPGSGRGK</sequence>
<evidence type="ECO:0000256" key="1">
    <source>
        <dbReference type="ARBA" id="ARBA00022472"/>
    </source>
</evidence>
<evidence type="ECO:0000256" key="6">
    <source>
        <dbReference type="ARBA" id="ARBA00023163"/>
    </source>
</evidence>
<feature type="binding site" evidence="7">
    <location>
        <begin position="349"/>
        <end position="354"/>
    </location>
    <ligand>
        <name>ATP</name>
        <dbReference type="ChEBI" id="CHEBI:30616"/>
    </ligand>
</feature>
<dbReference type="InterPro" id="IPR000194">
    <property type="entry name" value="ATPase_F1/V1/A1_a/bsu_nucl-bd"/>
</dbReference>
<dbReference type="HAMAP" id="MF_01884">
    <property type="entry name" value="Rho"/>
    <property type="match status" value="1"/>
</dbReference>
<evidence type="ECO:0000256" key="7">
    <source>
        <dbReference type="HAMAP-Rule" id="MF_01884"/>
    </source>
</evidence>
<evidence type="ECO:0000259" key="11">
    <source>
        <dbReference type="PROSITE" id="PS51856"/>
    </source>
</evidence>
<feature type="compositionally biased region" description="Basic and acidic residues" evidence="10">
    <location>
        <begin position="107"/>
        <end position="158"/>
    </location>
</feature>
<evidence type="ECO:0000256" key="5">
    <source>
        <dbReference type="ARBA" id="ARBA00023015"/>
    </source>
</evidence>
<feature type="compositionally biased region" description="Low complexity" evidence="10">
    <location>
        <begin position="159"/>
        <end position="183"/>
    </location>
</feature>
<reference evidence="12 13" key="1">
    <citation type="submission" date="2018-03" db="EMBL/GenBank/DDBJ databases">
        <authorList>
            <person name="Keele B.F."/>
        </authorList>
    </citation>
    <scope>NUCLEOTIDE SEQUENCE [LARGE SCALE GENOMIC DNA]</scope>
    <source>
        <strain evidence="12 13">IB-3</strain>
    </source>
</reference>
<evidence type="ECO:0000313" key="13">
    <source>
        <dbReference type="Proteomes" id="UP000244867"/>
    </source>
</evidence>
<keyword evidence="6 7" id="KW-0804">Transcription</keyword>
<dbReference type="OrthoDB" id="9805197at2"/>
<dbReference type="CDD" id="cd04459">
    <property type="entry name" value="Rho_CSD"/>
    <property type="match status" value="1"/>
</dbReference>
<feature type="compositionally biased region" description="Basic and acidic residues" evidence="10">
    <location>
        <begin position="40"/>
        <end position="65"/>
    </location>
</feature>
<keyword evidence="2 7" id="KW-0378">Hydrolase</keyword>
<dbReference type="PANTHER" id="PTHR46425:SF1">
    <property type="entry name" value="TRANSCRIPTION TERMINATION FACTOR RHO"/>
    <property type="match status" value="1"/>
</dbReference>
<evidence type="ECO:0000256" key="2">
    <source>
        <dbReference type="ARBA" id="ARBA00022801"/>
    </source>
</evidence>
<dbReference type="SUPFAM" id="SSF52540">
    <property type="entry name" value="P-loop containing nucleoside triphosphate hydrolases"/>
    <property type="match status" value="1"/>
</dbReference>
<dbReference type="SMART" id="SM00357">
    <property type="entry name" value="CSP"/>
    <property type="match status" value="1"/>
</dbReference>
<feature type="domain" description="Rho RNA-BD" evidence="11">
    <location>
        <begin position="231"/>
        <end position="306"/>
    </location>
</feature>
<dbReference type="InterPro" id="IPR027417">
    <property type="entry name" value="P-loop_NTPase"/>
</dbReference>
<evidence type="ECO:0000256" key="10">
    <source>
        <dbReference type="SAM" id="MobiDB-lite"/>
    </source>
</evidence>
<dbReference type="AlphaFoldDB" id="A0A2R7YVF1"/>
<dbReference type="InterPro" id="IPR011113">
    <property type="entry name" value="Rho_RNA-bd"/>
</dbReference>
<keyword evidence="5 7" id="KW-0805">Transcription regulation</keyword>
<keyword evidence="7" id="KW-0067">ATP-binding</keyword>
<dbReference type="Pfam" id="PF00006">
    <property type="entry name" value="ATP-synt_ab"/>
    <property type="match status" value="1"/>
</dbReference>
<dbReference type="Pfam" id="PF07497">
    <property type="entry name" value="Rho_RNA_bind"/>
    <property type="match status" value="1"/>
</dbReference>
<keyword evidence="7" id="KW-0547">Nucleotide-binding</keyword>
<comment type="similarity">
    <text evidence="7 9">Belongs to the Rho family.</text>
</comment>
<dbReference type="Gene3D" id="2.40.50.140">
    <property type="entry name" value="Nucleic acid-binding proteins"/>
    <property type="match status" value="1"/>
</dbReference>
<dbReference type="PROSITE" id="PS51856">
    <property type="entry name" value="RHO_RNA_BD"/>
    <property type="match status" value="1"/>
</dbReference>
<comment type="caution">
    <text evidence="7">Lacks conserved residue(s) required for the propagation of feature annotation.</text>
</comment>
<keyword evidence="1 7" id="KW-0806">Transcription termination</keyword>
<accession>A0A2R7YVF1</accession>
<dbReference type="SMART" id="SM00382">
    <property type="entry name" value="AAA"/>
    <property type="match status" value="1"/>
</dbReference>
<protein>
    <recommendedName>
        <fullName evidence="7 8">Transcription termination factor Rho</fullName>
        <ecNumber evidence="7 8">3.6.4.-</ecNumber>
    </recommendedName>
    <alternativeName>
        <fullName evidence="7">ATP-dependent helicase Rho</fullName>
    </alternativeName>
</protein>
<dbReference type="InterPro" id="IPR011112">
    <property type="entry name" value="Rho-like_N"/>
</dbReference>
<dbReference type="SMART" id="SM00959">
    <property type="entry name" value="Rho_N"/>
    <property type="match status" value="1"/>
</dbReference>
<keyword evidence="4 7" id="KW-0694">RNA-binding</keyword>
<dbReference type="GO" id="GO:0004386">
    <property type="term" value="F:helicase activity"/>
    <property type="evidence" value="ECO:0007669"/>
    <property type="project" value="UniProtKB-UniRule"/>
</dbReference>